<gene>
    <name evidence="1" type="primary">jg12796</name>
    <name evidence="1" type="ORF">PAEG_LOCUS14747</name>
</gene>
<evidence type="ECO:0000313" key="1">
    <source>
        <dbReference type="EMBL" id="CAH2237463.1"/>
    </source>
</evidence>
<name>A0A8S4RI96_9NEOP</name>
<dbReference type="AlphaFoldDB" id="A0A8S4RI96"/>
<reference evidence="1" key="1">
    <citation type="submission" date="2022-03" db="EMBL/GenBank/DDBJ databases">
        <authorList>
            <person name="Lindestad O."/>
        </authorList>
    </citation>
    <scope>NUCLEOTIDE SEQUENCE</scope>
</reference>
<evidence type="ECO:0000313" key="2">
    <source>
        <dbReference type="Proteomes" id="UP000838756"/>
    </source>
</evidence>
<proteinExistence type="predicted"/>
<comment type="caution">
    <text evidence="1">The sequence shown here is derived from an EMBL/GenBank/DDBJ whole genome shotgun (WGS) entry which is preliminary data.</text>
</comment>
<dbReference type="EMBL" id="CAKXAJ010025271">
    <property type="protein sequence ID" value="CAH2237463.1"/>
    <property type="molecule type" value="Genomic_DNA"/>
</dbReference>
<sequence length="106" mass="11885">MSVEVPEGVNLICYADDLAVSVTADSAADLMRKGDETLHNIMLWMTHNRLEIAPQKTVAIIFNRRLRAENSFRCGSIQVTPAPSVTYLGVTLDCNLEFWQTRKDSL</sequence>
<organism evidence="1 2">
    <name type="scientific">Pararge aegeria aegeria</name>
    <dbReference type="NCBI Taxonomy" id="348720"/>
    <lineage>
        <taxon>Eukaryota</taxon>
        <taxon>Metazoa</taxon>
        <taxon>Ecdysozoa</taxon>
        <taxon>Arthropoda</taxon>
        <taxon>Hexapoda</taxon>
        <taxon>Insecta</taxon>
        <taxon>Pterygota</taxon>
        <taxon>Neoptera</taxon>
        <taxon>Endopterygota</taxon>
        <taxon>Lepidoptera</taxon>
        <taxon>Glossata</taxon>
        <taxon>Ditrysia</taxon>
        <taxon>Papilionoidea</taxon>
        <taxon>Nymphalidae</taxon>
        <taxon>Satyrinae</taxon>
        <taxon>Satyrini</taxon>
        <taxon>Parargina</taxon>
        <taxon>Pararge</taxon>
    </lineage>
</organism>
<dbReference type="Proteomes" id="UP000838756">
    <property type="component" value="Unassembled WGS sequence"/>
</dbReference>
<keyword evidence="2" id="KW-1185">Reference proteome</keyword>
<accession>A0A8S4RI96</accession>
<dbReference type="OrthoDB" id="415822at2759"/>
<protein>
    <submittedName>
        <fullName evidence="1">Jg12796 protein</fullName>
    </submittedName>
</protein>